<dbReference type="CDD" id="cd09272">
    <property type="entry name" value="RNase_HI_RT_Ty1"/>
    <property type="match status" value="1"/>
</dbReference>
<sequence length="439" mass="50174">MDAEYSALVRNQTWELVPRQPHMNVVDNKWVFRIKYNSDGSIQRHKARLVAKGFQQQPGIDFFETFSPVVKPTTIRVMLTLAVTYNWDIQQIDIDNAFLNGSIDEEVWDAILLALVYVDDILLTGNNSQHVLDIISHLRTQFSLKTLGSVTYFLGFETTRGPDGIHLSQTKYTIDLLKKTNMLEAHPCPTPMNQSNKLHLQDSEPFEHATLYRSVIGALQYLTLSRPDIAFSVNKLSQFLQFPTQNHWQACKRILRYLAGSIGEGIKFTRAPTLSIESFCDSDWASSLDDRKSTSGYCVYFGGNLVSWSSRKQKSVARSSTEAEYRALAQASTEIIWLKSLLSEIGIINHEPSIIWCDNSEQDNSQRNPSFHSRTKHIEIDIHYIRDKVLSKEIEVRYIPSEEQVADILTKPLTISRFHKLKNKSTIIHSPQRHLEGAC</sequence>
<gene>
    <name evidence="2" type="ORF">DH2020_024563</name>
</gene>
<dbReference type="PANTHER" id="PTHR11439">
    <property type="entry name" value="GAG-POL-RELATED RETROTRANSPOSON"/>
    <property type="match status" value="1"/>
</dbReference>
<evidence type="ECO:0000313" key="2">
    <source>
        <dbReference type="EMBL" id="KAK6141700.1"/>
    </source>
</evidence>
<evidence type="ECO:0000313" key="3">
    <source>
        <dbReference type="Proteomes" id="UP001318860"/>
    </source>
</evidence>
<accession>A0ABR0W695</accession>
<proteinExistence type="predicted"/>
<name>A0ABR0W695_REHGL</name>
<dbReference type="PANTHER" id="PTHR11439:SF467">
    <property type="entry name" value="INTEGRASE CATALYTIC DOMAIN-CONTAINING PROTEIN"/>
    <property type="match status" value="1"/>
</dbReference>
<organism evidence="2 3">
    <name type="scientific">Rehmannia glutinosa</name>
    <name type="common">Chinese foxglove</name>
    <dbReference type="NCBI Taxonomy" id="99300"/>
    <lineage>
        <taxon>Eukaryota</taxon>
        <taxon>Viridiplantae</taxon>
        <taxon>Streptophyta</taxon>
        <taxon>Embryophyta</taxon>
        <taxon>Tracheophyta</taxon>
        <taxon>Spermatophyta</taxon>
        <taxon>Magnoliopsida</taxon>
        <taxon>eudicotyledons</taxon>
        <taxon>Gunneridae</taxon>
        <taxon>Pentapetalae</taxon>
        <taxon>asterids</taxon>
        <taxon>lamiids</taxon>
        <taxon>Lamiales</taxon>
        <taxon>Orobanchaceae</taxon>
        <taxon>Rehmannieae</taxon>
        <taxon>Rehmannia</taxon>
    </lineage>
</organism>
<dbReference type="Proteomes" id="UP001318860">
    <property type="component" value="Unassembled WGS sequence"/>
</dbReference>
<reference evidence="2 3" key="1">
    <citation type="journal article" date="2021" name="Comput. Struct. Biotechnol. J.">
        <title>De novo genome assembly of the potent medicinal plant Rehmannia glutinosa using nanopore technology.</title>
        <authorList>
            <person name="Ma L."/>
            <person name="Dong C."/>
            <person name="Song C."/>
            <person name="Wang X."/>
            <person name="Zheng X."/>
            <person name="Niu Y."/>
            <person name="Chen S."/>
            <person name="Feng W."/>
        </authorList>
    </citation>
    <scope>NUCLEOTIDE SEQUENCE [LARGE SCALE GENOMIC DNA]</scope>
    <source>
        <strain evidence="2">DH-2019</strain>
    </source>
</reference>
<feature type="domain" description="Reverse transcriptase Ty1/copia-type" evidence="1">
    <location>
        <begin position="11"/>
        <end position="108"/>
    </location>
</feature>
<protein>
    <recommendedName>
        <fullName evidence="1">Reverse transcriptase Ty1/copia-type domain-containing protein</fullName>
    </recommendedName>
</protein>
<comment type="caution">
    <text evidence="2">The sequence shown here is derived from an EMBL/GenBank/DDBJ whole genome shotgun (WGS) entry which is preliminary data.</text>
</comment>
<feature type="domain" description="Reverse transcriptase Ty1/copia-type" evidence="1">
    <location>
        <begin position="112"/>
        <end position="193"/>
    </location>
</feature>
<dbReference type="SUPFAM" id="SSF56672">
    <property type="entry name" value="DNA/RNA polymerases"/>
    <property type="match status" value="1"/>
</dbReference>
<dbReference type="InterPro" id="IPR043502">
    <property type="entry name" value="DNA/RNA_pol_sf"/>
</dbReference>
<keyword evidence="3" id="KW-1185">Reference proteome</keyword>
<dbReference type="EMBL" id="JABTTQ020000096">
    <property type="protein sequence ID" value="KAK6141700.1"/>
    <property type="molecule type" value="Genomic_DNA"/>
</dbReference>
<evidence type="ECO:0000259" key="1">
    <source>
        <dbReference type="Pfam" id="PF07727"/>
    </source>
</evidence>
<dbReference type="Pfam" id="PF07727">
    <property type="entry name" value="RVT_2"/>
    <property type="match status" value="2"/>
</dbReference>
<dbReference type="InterPro" id="IPR013103">
    <property type="entry name" value="RVT_2"/>
</dbReference>